<accession>A0ABQ2HH10</accession>
<keyword evidence="2" id="KW-1003">Cell membrane</keyword>
<feature type="transmembrane region" description="Helical" evidence="13">
    <location>
        <begin position="65"/>
        <end position="84"/>
    </location>
</feature>
<keyword evidence="3 11" id="KW-0645">Protease</keyword>
<comment type="subcellular location">
    <subcellularLocation>
        <location evidence="1">Cell membrane</location>
        <topology evidence="1">Multi-pass membrane protein</topology>
    </subcellularLocation>
</comment>
<keyword evidence="10 13" id="KW-0472">Membrane</keyword>
<evidence type="ECO:0000256" key="6">
    <source>
        <dbReference type="ARBA" id="ARBA00022801"/>
    </source>
</evidence>
<dbReference type="EMBL" id="BMNZ01000001">
    <property type="protein sequence ID" value="GGM81371.1"/>
    <property type="molecule type" value="Genomic_DNA"/>
</dbReference>
<evidence type="ECO:0000256" key="1">
    <source>
        <dbReference type="ARBA" id="ARBA00004651"/>
    </source>
</evidence>
<comment type="caution">
    <text evidence="15">The sequence shown here is derived from an EMBL/GenBank/DDBJ whole genome shotgun (WGS) entry which is preliminary data.</text>
</comment>
<sequence length="387" mass="41819">MAAMRAQPMQVLPVAPGSHLPLRRYVRHPREIVTLVAAVVTSVLLLVVAVSEVSVAIDQRRTPDVYALALIFAPVLVWFARGQLWAQQRLSGIKLTPEQFPEAYSMLVDAAARSGLSYVPDAYVVLGNGVINAAASGHGFRRFVFVNSDLLEVGGAAREPDALRFVIAHEVGHIAAGHVSYWRILGTFASQWIPFIGSTLSRAQEYTADSYGHALAPQGARSAMATLAGGKYLGRSVDVDAMADRAVTEPGFFVWVTNAAASHPVLLWRMHALRDRRRPGRLLWRPKEPWLWGTPAAPGAYALPAMVGFVPTPLEVAAPSIAEAPAYAAVQQTYGAYAASPVDVAPTVGAPARREDEAVDRAGDRAGERAVDRPAPDPTRDDDRWRP</sequence>
<evidence type="ECO:0000313" key="15">
    <source>
        <dbReference type="EMBL" id="GGM81371.1"/>
    </source>
</evidence>
<keyword evidence="9 11" id="KW-0482">Metalloprotease</keyword>
<dbReference type="InterPro" id="IPR050083">
    <property type="entry name" value="HtpX_protease"/>
</dbReference>
<evidence type="ECO:0000256" key="11">
    <source>
        <dbReference type="RuleBase" id="RU003983"/>
    </source>
</evidence>
<feature type="region of interest" description="Disordered" evidence="12">
    <location>
        <begin position="348"/>
        <end position="387"/>
    </location>
</feature>
<keyword evidence="16" id="KW-1185">Reference proteome</keyword>
<feature type="domain" description="Peptidase M48" evidence="14">
    <location>
        <begin position="101"/>
        <end position="181"/>
    </location>
</feature>
<evidence type="ECO:0000256" key="5">
    <source>
        <dbReference type="ARBA" id="ARBA00022723"/>
    </source>
</evidence>
<dbReference type="PANTHER" id="PTHR43221:SF1">
    <property type="entry name" value="PROTEASE HTPX"/>
    <property type="match status" value="1"/>
</dbReference>
<feature type="transmembrane region" description="Helical" evidence="13">
    <location>
        <begin position="32"/>
        <end position="53"/>
    </location>
</feature>
<keyword evidence="4 13" id="KW-0812">Transmembrane</keyword>
<keyword evidence="7 11" id="KW-0862">Zinc</keyword>
<evidence type="ECO:0000256" key="10">
    <source>
        <dbReference type="ARBA" id="ARBA00023136"/>
    </source>
</evidence>
<feature type="domain" description="Peptidase M48" evidence="14">
    <location>
        <begin position="191"/>
        <end position="276"/>
    </location>
</feature>
<comment type="similarity">
    <text evidence="11">Belongs to the peptidase M48 family.</text>
</comment>
<keyword evidence="6 11" id="KW-0378">Hydrolase</keyword>
<evidence type="ECO:0000259" key="14">
    <source>
        <dbReference type="Pfam" id="PF01435"/>
    </source>
</evidence>
<evidence type="ECO:0000256" key="4">
    <source>
        <dbReference type="ARBA" id="ARBA00022692"/>
    </source>
</evidence>
<feature type="compositionally biased region" description="Basic and acidic residues" evidence="12">
    <location>
        <begin position="352"/>
        <end position="387"/>
    </location>
</feature>
<evidence type="ECO:0000256" key="3">
    <source>
        <dbReference type="ARBA" id="ARBA00022670"/>
    </source>
</evidence>
<proteinExistence type="inferred from homology"/>
<evidence type="ECO:0000256" key="9">
    <source>
        <dbReference type="ARBA" id="ARBA00023049"/>
    </source>
</evidence>
<evidence type="ECO:0000256" key="12">
    <source>
        <dbReference type="SAM" id="MobiDB-lite"/>
    </source>
</evidence>
<keyword evidence="8 13" id="KW-1133">Transmembrane helix</keyword>
<evidence type="ECO:0000256" key="13">
    <source>
        <dbReference type="SAM" id="Phobius"/>
    </source>
</evidence>
<keyword evidence="5" id="KW-0479">Metal-binding</keyword>
<protein>
    <recommendedName>
        <fullName evidence="14">Peptidase M48 domain-containing protein</fullName>
    </recommendedName>
</protein>
<dbReference type="CDD" id="cd07325">
    <property type="entry name" value="M48_Ste24p_like"/>
    <property type="match status" value="1"/>
</dbReference>
<organism evidence="15 16">
    <name type="scientific">Terrabacter tumescens</name>
    <dbReference type="NCBI Taxonomy" id="60443"/>
    <lineage>
        <taxon>Bacteria</taxon>
        <taxon>Bacillati</taxon>
        <taxon>Actinomycetota</taxon>
        <taxon>Actinomycetes</taxon>
        <taxon>Micrococcales</taxon>
        <taxon>Intrasporangiaceae</taxon>
        <taxon>Terrabacter</taxon>
    </lineage>
</organism>
<reference evidence="16" key="1">
    <citation type="journal article" date="2019" name="Int. J. Syst. Evol. Microbiol.">
        <title>The Global Catalogue of Microorganisms (GCM) 10K type strain sequencing project: providing services to taxonomists for standard genome sequencing and annotation.</title>
        <authorList>
            <consortium name="The Broad Institute Genomics Platform"/>
            <consortium name="The Broad Institute Genome Sequencing Center for Infectious Disease"/>
            <person name="Wu L."/>
            <person name="Ma J."/>
        </authorList>
    </citation>
    <scope>NUCLEOTIDE SEQUENCE [LARGE SCALE GENOMIC DNA]</scope>
    <source>
        <strain evidence="16">JCM 1365</strain>
    </source>
</reference>
<name>A0ABQ2HH10_9MICO</name>
<dbReference type="PANTHER" id="PTHR43221">
    <property type="entry name" value="PROTEASE HTPX"/>
    <property type="match status" value="1"/>
</dbReference>
<comment type="cofactor">
    <cofactor evidence="11">
        <name>Zn(2+)</name>
        <dbReference type="ChEBI" id="CHEBI:29105"/>
    </cofactor>
    <text evidence="11">Binds 1 zinc ion per subunit.</text>
</comment>
<evidence type="ECO:0000313" key="16">
    <source>
        <dbReference type="Proteomes" id="UP000623461"/>
    </source>
</evidence>
<evidence type="ECO:0000256" key="2">
    <source>
        <dbReference type="ARBA" id="ARBA00022475"/>
    </source>
</evidence>
<evidence type="ECO:0000256" key="7">
    <source>
        <dbReference type="ARBA" id="ARBA00022833"/>
    </source>
</evidence>
<evidence type="ECO:0000256" key="8">
    <source>
        <dbReference type="ARBA" id="ARBA00022989"/>
    </source>
</evidence>
<dbReference type="Gene3D" id="3.30.2010.10">
    <property type="entry name" value="Metalloproteases ('zincins'), catalytic domain"/>
    <property type="match status" value="1"/>
</dbReference>
<dbReference type="Pfam" id="PF01435">
    <property type="entry name" value="Peptidase_M48"/>
    <property type="match status" value="2"/>
</dbReference>
<gene>
    <name evidence="15" type="ORF">GCM10009721_02270</name>
</gene>
<dbReference type="InterPro" id="IPR001915">
    <property type="entry name" value="Peptidase_M48"/>
</dbReference>
<dbReference type="Proteomes" id="UP000623461">
    <property type="component" value="Unassembled WGS sequence"/>
</dbReference>